<evidence type="ECO:0000256" key="4">
    <source>
        <dbReference type="ARBA" id="ARBA00022989"/>
    </source>
</evidence>
<keyword evidence="5 6" id="KW-0472">Membrane</keyword>
<organism evidence="7 8">
    <name type="scientific">Phytohabitans aurantiacus</name>
    <dbReference type="NCBI Taxonomy" id="3016789"/>
    <lineage>
        <taxon>Bacteria</taxon>
        <taxon>Bacillati</taxon>
        <taxon>Actinomycetota</taxon>
        <taxon>Actinomycetes</taxon>
        <taxon>Micromonosporales</taxon>
        <taxon>Micromonosporaceae</taxon>
    </lineage>
</organism>
<feature type="transmembrane region" description="Helical" evidence="6">
    <location>
        <begin position="66"/>
        <end position="86"/>
    </location>
</feature>
<feature type="transmembrane region" description="Helical" evidence="6">
    <location>
        <begin position="120"/>
        <end position="137"/>
    </location>
</feature>
<evidence type="ECO:0000256" key="2">
    <source>
        <dbReference type="ARBA" id="ARBA00006434"/>
    </source>
</evidence>
<comment type="subcellular location">
    <subcellularLocation>
        <location evidence="1">Membrane</location>
        <topology evidence="1">Multi-pass membrane protein</topology>
    </subcellularLocation>
</comment>
<name>A0ABQ5R8V2_9ACTN</name>
<keyword evidence="8" id="KW-1185">Reference proteome</keyword>
<dbReference type="RefSeq" id="WP_281905209.1">
    <property type="nucleotide sequence ID" value="NZ_BSDI01000078.1"/>
</dbReference>
<comment type="similarity">
    <text evidence="2">Belongs to the sodium:solute symporter (SSF) (TC 2.A.21) family.</text>
</comment>
<evidence type="ECO:0008006" key="9">
    <source>
        <dbReference type="Google" id="ProtNLM"/>
    </source>
</evidence>
<accession>A0ABQ5R8V2</accession>
<evidence type="ECO:0000313" key="8">
    <source>
        <dbReference type="Proteomes" id="UP001144280"/>
    </source>
</evidence>
<dbReference type="InterPro" id="IPR038377">
    <property type="entry name" value="Na/Glc_symporter_sf"/>
</dbReference>
<dbReference type="InterPro" id="IPR001734">
    <property type="entry name" value="Na/solute_symporter"/>
</dbReference>
<feature type="transmembrane region" description="Helical" evidence="6">
    <location>
        <begin position="6"/>
        <end position="25"/>
    </location>
</feature>
<evidence type="ECO:0000256" key="1">
    <source>
        <dbReference type="ARBA" id="ARBA00004141"/>
    </source>
</evidence>
<protein>
    <recommendedName>
        <fullName evidence="9">Na+/galactose cotransporter</fullName>
    </recommendedName>
</protein>
<evidence type="ECO:0000256" key="6">
    <source>
        <dbReference type="SAM" id="Phobius"/>
    </source>
</evidence>
<gene>
    <name evidence="7" type="ORF">Pa4123_84720</name>
</gene>
<evidence type="ECO:0000256" key="3">
    <source>
        <dbReference type="ARBA" id="ARBA00022692"/>
    </source>
</evidence>
<keyword evidence="3 6" id="KW-0812">Transmembrane</keyword>
<dbReference type="Gene3D" id="1.20.1730.10">
    <property type="entry name" value="Sodium/glucose cotransporter"/>
    <property type="match status" value="1"/>
</dbReference>
<sequence>MNYIQALFSMFNAPLFATFIVGMFWKRMTAWAGFWSLLTGTLGALATYLLYKAGVLNFNSDLEESFWGAGIAFVLVLIVAAALTPLTSPKPDDDLRGLVYGVTPSGELLAERVAWYRNPTLLGAIAVILAVLFYIPVF</sequence>
<dbReference type="EMBL" id="BSDI01000078">
    <property type="protein sequence ID" value="GLI03194.1"/>
    <property type="molecule type" value="Genomic_DNA"/>
</dbReference>
<proteinExistence type="inferred from homology"/>
<dbReference type="PROSITE" id="PS50283">
    <property type="entry name" value="NA_SOLUT_SYMP_3"/>
    <property type="match status" value="1"/>
</dbReference>
<evidence type="ECO:0000313" key="7">
    <source>
        <dbReference type="EMBL" id="GLI03194.1"/>
    </source>
</evidence>
<reference evidence="7" key="1">
    <citation type="submission" date="2022-12" db="EMBL/GenBank/DDBJ databases">
        <title>New Phytohabitans aurantiacus sp. RD004123 nov., an actinomycete isolated from soil.</title>
        <authorList>
            <person name="Triningsih D.W."/>
            <person name="Harunari E."/>
            <person name="Igarashi Y."/>
        </authorList>
    </citation>
    <scope>NUCLEOTIDE SEQUENCE</scope>
    <source>
        <strain evidence="7">RD004123</strain>
    </source>
</reference>
<dbReference type="Proteomes" id="UP001144280">
    <property type="component" value="Unassembled WGS sequence"/>
</dbReference>
<evidence type="ECO:0000256" key="5">
    <source>
        <dbReference type="ARBA" id="ARBA00023136"/>
    </source>
</evidence>
<keyword evidence="4 6" id="KW-1133">Transmembrane helix</keyword>
<feature type="transmembrane region" description="Helical" evidence="6">
    <location>
        <begin position="32"/>
        <end position="51"/>
    </location>
</feature>
<comment type="caution">
    <text evidence="7">The sequence shown here is derived from an EMBL/GenBank/DDBJ whole genome shotgun (WGS) entry which is preliminary data.</text>
</comment>